<protein>
    <submittedName>
        <fullName evidence="4">Glycosyltransferase involved in cell wall biosynthesis</fullName>
    </submittedName>
</protein>
<feature type="domain" description="Glycosyltransferase subfamily 4-like N-terminal" evidence="3">
    <location>
        <begin position="16"/>
        <end position="171"/>
    </location>
</feature>
<dbReference type="InterPro" id="IPR001296">
    <property type="entry name" value="Glyco_trans_1"/>
</dbReference>
<dbReference type="SUPFAM" id="SSF53756">
    <property type="entry name" value="UDP-Glycosyltransferase/glycogen phosphorylase"/>
    <property type="match status" value="1"/>
</dbReference>
<feature type="domain" description="Glycosyl transferase family 1" evidence="2">
    <location>
        <begin position="181"/>
        <end position="337"/>
    </location>
</feature>
<dbReference type="PANTHER" id="PTHR46401:SF2">
    <property type="entry name" value="GLYCOSYLTRANSFERASE WBBK-RELATED"/>
    <property type="match status" value="1"/>
</dbReference>
<accession>A0A2M9AAE5</accession>
<dbReference type="Pfam" id="PF13439">
    <property type="entry name" value="Glyco_transf_4"/>
    <property type="match status" value="1"/>
</dbReference>
<evidence type="ECO:0000259" key="3">
    <source>
        <dbReference type="Pfam" id="PF13439"/>
    </source>
</evidence>
<dbReference type="EMBL" id="PGEX01000001">
    <property type="protein sequence ID" value="PJJ42660.1"/>
    <property type="molecule type" value="Genomic_DNA"/>
</dbReference>
<dbReference type="RefSeq" id="WP_100426506.1">
    <property type="nucleotide sequence ID" value="NZ_PGEX01000001.1"/>
</dbReference>
<dbReference type="Gene3D" id="3.40.50.2000">
    <property type="entry name" value="Glycogen Phosphorylase B"/>
    <property type="match status" value="2"/>
</dbReference>
<organism evidence="4 5">
    <name type="scientific">Hallerella succinigenes</name>
    <dbReference type="NCBI Taxonomy" id="1896222"/>
    <lineage>
        <taxon>Bacteria</taxon>
        <taxon>Pseudomonadati</taxon>
        <taxon>Fibrobacterota</taxon>
        <taxon>Fibrobacteria</taxon>
        <taxon>Fibrobacterales</taxon>
        <taxon>Fibrobacteraceae</taxon>
        <taxon>Hallerella</taxon>
    </lineage>
</organism>
<name>A0A2M9AAE5_9BACT</name>
<dbReference type="InterPro" id="IPR028098">
    <property type="entry name" value="Glyco_trans_4-like_N"/>
</dbReference>
<keyword evidence="1 4" id="KW-0808">Transferase</keyword>
<evidence type="ECO:0000259" key="2">
    <source>
        <dbReference type="Pfam" id="PF00534"/>
    </source>
</evidence>
<comment type="caution">
    <text evidence="4">The sequence shown here is derived from an EMBL/GenBank/DDBJ whole genome shotgun (WGS) entry which is preliminary data.</text>
</comment>
<evidence type="ECO:0000313" key="5">
    <source>
        <dbReference type="Proteomes" id="UP000231134"/>
    </source>
</evidence>
<reference evidence="4 5" key="1">
    <citation type="submission" date="2017-11" db="EMBL/GenBank/DDBJ databases">
        <title>Animal gut microbial communities from fecal samples from Wisconsin, USA.</title>
        <authorList>
            <person name="Neumann A."/>
        </authorList>
    </citation>
    <scope>NUCLEOTIDE SEQUENCE [LARGE SCALE GENOMIC DNA]</scope>
    <source>
        <strain evidence="4 5">UWS3</strain>
    </source>
</reference>
<dbReference type="CDD" id="cd03809">
    <property type="entry name" value="GT4_MtfB-like"/>
    <property type="match status" value="1"/>
</dbReference>
<sequence>MRIGIDVKLLRSNSAGLKVYLESLLDELQKIDYTNEYILFSPSPVAYRLFATNFSYHISKTKLPGILWQQFELPSLAKEHKIDVCWGPEQTLFLRRPKGICKILTVHDFVYRRFPKTMERSVRTITQYYGTRSLSKSDILLCISNFTARELKKFYPSIPKQKLRIIPNGISSQNTIQEPLPKEDFLFFTGSMEPRKNLPRLIQALEILHAKGVSPKLKIAGPAGWHNKAFHDLLENSPVQDSIEILGFVCSEELQKLYRTCKGFVFPTLYEGFGLPALEALQNGARVLVSKDSPMQEFLGTLGIYFDPNNPESIAQAIEDLYAHPEKVSYSEKENKKRLSVIKRYSWEHAAKKLKAIFEKLHAEAK</sequence>
<evidence type="ECO:0000256" key="1">
    <source>
        <dbReference type="ARBA" id="ARBA00022679"/>
    </source>
</evidence>
<dbReference type="AlphaFoldDB" id="A0A2M9AAE5"/>
<gene>
    <name evidence="4" type="ORF">BGX16_2701</name>
</gene>
<dbReference type="OrthoDB" id="9801609at2"/>
<dbReference type="Pfam" id="PF00534">
    <property type="entry name" value="Glycos_transf_1"/>
    <property type="match status" value="1"/>
</dbReference>
<evidence type="ECO:0000313" key="4">
    <source>
        <dbReference type="EMBL" id="PJJ42660.1"/>
    </source>
</evidence>
<dbReference type="GO" id="GO:0016757">
    <property type="term" value="F:glycosyltransferase activity"/>
    <property type="evidence" value="ECO:0007669"/>
    <property type="project" value="InterPro"/>
</dbReference>
<dbReference type="Proteomes" id="UP000231134">
    <property type="component" value="Unassembled WGS sequence"/>
</dbReference>
<keyword evidence="5" id="KW-1185">Reference proteome</keyword>
<proteinExistence type="predicted"/>
<dbReference type="PANTHER" id="PTHR46401">
    <property type="entry name" value="GLYCOSYLTRANSFERASE WBBK-RELATED"/>
    <property type="match status" value="1"/>
</dbReference>